<keyword evidence="1" id="KW-0732">Signal</keyword>
<dbReference type="SUPFAM" id="SSF53850">
    <property type="entry name" value="Periplasmic binding protein-like II"/>
    <property type="match status" value="1"/>
</dbReference>
<dbReference type="Pfam" id="PF09084">
    <property type="entry name" value="NMT1"/>
    <property type="match status" value="1"/>
</dbReference>
<dbReference type="Gene3D" id="3.40.190.10">
    <property type="entry name" value="Periplasmic binding protein-like II"/>
    <property type="match status" value="2"/>
</dbReference>
<dbReference type="AlphaFoldDB" id="A0A5C9A8I6"/>
<gene>
    <name evidence="3" type="ORF">FV139_05360</name>
</gene>
<sequence length="338" mass="36339">MLRVLSLLGLWMLGTAAAAADKVNFQLDWMPGGDKAPVYVGVQQGFFAAEGLEVKIAQGRGSTDSLTRLATGISDIGLSDISALLAARARDDVGVSAVMSVFSQAPHAFFTLSDSGVDTVAKVAGKRIATSAFTSSNVFLPLLLEVNHLDENDIRLIKADVGALGPMLITGNADLVISWVTDREKYQAQASEMGRTISMLPWYQAGMDIYATSLVASDRFLQQRPEVARRFMRAYLKAIAYTWAEPERAGAMVEAMVPEVDAGVATATILTMRDLVFNDASARLGLGALDPARLAETWRWVARAQDLDESAFDPETAVAREIMAGVVPAQPVKEEVTP</sequence>
<organism evidence="3 4">
    <name type="scientific">Parahaliea maris</name>
    <dbReference type="NCBI Taxonomy" id="2716870"/>
    <lineage>
        <taxon>Bacteria</taxon>
        <taxon>Pseudomonadati</taxon>
        <taxon>Pseudomonadota</taxon>
        <taxon>Gammaproteobacteria</taxon>
        <taxon>Cellvibrionales</taxon>
        <taxon>Halieaceae</taxon>
        <taxon>Parahaliea</taxon>
    </lineage>
</organism>
<dbReference type="Proteomes" id="UP000321039">
    <property type="component" value="Unassembled WGS sequence"/>
</dbReference>
<proteinExistence type="predicted"/>
<evidence type="ECO:0000313" key="3">
    <source>
        <dbReference type="EMBL" id="TXS95877.1"/>
    </source>
</evidence>
<accession>A0A5C9A8I6</accession>
<evidence type="ECO:0000313" key="4">
    <source>
        <dbReference type="Proteomes" id="UP000321039"/>
    </source>
</evidence>
<reference evidence="3 4" key="1">
    <citation type="submission" date="2019-08" db="EMBL/GenBank/DDBJ databases">
        <title>Parahaliea maris sp. nov., isolated from the surface seawater.</title>
        <authorList>
            <person name="Liu Y."/>
        </authorList>
    </citation>
    <scope>NUCLEOTIDE SEQUENCE [LARGE SCALE GENOMIC DNA]</scope>
    <source>
        <strain evidence="3 4">HSLHS9</strain>
    </source>
</reference>
<evidence type="ECO:0000259" key="2">
    <source>
        <dbReference type="Pfam" id="PF09084"/>
    </source>
</evidence>
<dbReference type="PANTHER" id="PTHR31528:SF15">
    <property type="entry name" value="RIBOFLAVIN-BINDING PROTEIN RIBY"/>
    <property type="match status" value="1"/>
</dbReference>
<dbReference type="EMBL" id="VRZA01000002">
    <property type="protein sequence ID" value="TXS95877.1"/>
    <property type="molecule type" value="Genomic_DNA"/>
</dbReference>
<dbReference type="GO" id="GO:0009228">
    <property type="term" value="P:thiamine biosynthetic process"/>
    <property type="evidence" value="ECO:0007669"/>
    <property type="project" value="InterPro"/>
</dbReference>
<protein>
    <submittedName>
        <fullName evidence="3">ABC transporter substrate-binding protein</fullName>
    </submittedName>
</protein>
<name>A0A5C9A8I6_9GAMM</name>
<evidence type="ECO:0000256" key="1">
    <source>
        <dbReference type="SAM" id="SignalP"/>
    </source>
</evidence>
<dbReference type="InterPro" id="IPR027939">
    <property type="entry name" value="NMT1/THI5"/>
</dbReference>
<dbReference type="InterPro" id="IPR015168">
    <property type="entry name" value="SsuA/THI5"/>
</dbReference>
<feature type="domain" description="SsuA/THI5-like" evidence="2">
    <location>
        <begin position="36"/>
        <end position="249"/>
    </location>
</feature>
<feature type="chain" id="PRO_5023014994" evidence="1">
    <location>
        <begin position="20"/>
        <end position="338"/>
    </location>
</feature>
<feature type="signal peptide" evidence="1">
    <location>
        <begin position="1"/>
        <end position="19"/>
    </location>
</feature>
<dbReference type="PANTHER" id="PTHR31528">
    <property type="entry name" value="4-AMINO-5-HYDROXYMETHYL-2-METHYLPYRIMIDINE PHOSPHATE SYNTHASE THI11-RELATED"/>
    <property type="match status" value="1"/>
</dbReference>
<keyword evidence="4" id="KW-1185">Reference proteome</keyword>
<comment type="caution">
    <text evidence="3">The sequence shown here is derived from an EMBL/GenBank/DDBJ whole genome shotgun (WGS) entry which is preliminary data.</text>
</comment>